<accession>A0A915KW46</accession>
<organism evidence="1 2">
    <name type="scientific">Romanomermis culicivorax</name>
    <name type="common">Nematode worm</name>
    <dbReference type="NCBI Taxonomy" id="13658"/>
    <lineage>
        <taxon>Eukaryota</taxon>
        <taxon>Metazoa</taxon>
        <taxon>Ecdysozoa</taxon>
        <taxon>Nematoda</taxon>
        <taxon>Enoplea</taxon>
        <taxon>Dorylaimia</taxon>
        <taxon>Mermithida</taxon>
        <taxon>Mermithoidea</taxon>
        <taxon>Mermithidae</taxon>
        <taxon>Romanomermis</taxon>
    </lineage>
</organism>
<dbReference type="AlphaFoldDB" id="A0A915KW46"/>
<proteinExistence type="predicted"/>
<reference evidence="2" key="1">
    <citation type="submission" date="2022-11" db="UniProtKB">
        <authorList>
            <consortium name="WormBaseParasite"/>
        </authorList>
    </citation>
    <scope>IDENTIFICATION</scope>
</reference>
<sequence length="78" mass="8777">MPMKTWKLEFPTPQTADSRTVASSSFDLNSLISKLPKEHLTVVSIRYLTPCVQGAMSVEVYESRLHYESTPLKCSISN</sequence>
<evidence type="ECO:0000313" key="1">
    <source>
        <dbReference type="Proteomes" id="UP000887565"/>
    </source>
</evidence>
<name>A0A915KW46_ROMCU</name>
<evidence type="ECO:0000313" key="2">
    <source>
        <dbReference type="WBParaSite" id="nRc.2.0.1.t43162-RA"/>
    </source>
</evidence>
<dbReference type="WBParaSite" id="nRc.2.0.1.t43162-RA">
    <property type="protein sequence ID" value="nRc.2.0.1.t43162-RA"/>
    <property type="gene ID" value="nRc.2.0.1.g43162"/>
</dbReference>
<dbReference type="Proteomes" id="UP000887565">
    <property type="component" value="Unplaced"/>
</dbReference>
<keyword evidence="1" id="KW-1185">Reference proteome</keyword>
<protein>
    <submittedName>
        <fullName evidence="2">Uncharacterized protein</fullName>
    </submittedName>
</protein>